<name>A0ABQ8J3V0_DERPT</name>
<accession>A0ABQ8J3V0</accession>
<reference evidence="1 2" key="1">
    <citation type="journal article" date="2018" name="J. Allergy Clin. Immunol.">
        <title>High-quality assembly of Dermatophagoides pteronyssinus genome and transcriptome reveals a wide range of novel allergens.</title>
        <authorList>
            <person name="Liu X.Y."/>
            <person name="Yang K.Y."/>
            <person name="Wang M.Q."/>
            <person name="Kwok J.S."/>
            <person name="Zeng X."/>
            <person name="Yang Z."/>
            <person name="Xiao X.J."/>
            <person name="Lau C.P."/>
            <person name="Li Y."/>
            <person name="Huang Z.M."/>
            <person name="Ba J.G."/>
            <person name="Yim A.K."/>
            <person name="Ouyang C.Y."/>
            <person name="Ngai S.M."/>
            <person name="Chan T.F."/>
            <person name="Leung E.L."/>
            <person name="Liu L."/>
            <person name="Liu Z.G."/>
            <person name="Tsui S.K."/>
        </authorList>
    </citation>
    <scope>NUCLEOTIDE SEQUENCE [LARGE SCALE GENOMIC DNA]</scope>
    <source>
        <strain evidence="1">Derp</strain>
    </source>
</reference>
<proteinExistence type="predicted"/>
<protein>
    <submittedName>
        <fullName evidence="1">Uncharacterized protein</fullName>
    </submittedName>
</protein>
<organism evidence="1 2">
    <name type="scientific">Dermatophagoides pteronyssinus</name>
    <name type="common">European house dust mite</name>
    <dbReference type="NCBI Taxonomy" id="6956"/>
    <lineage>
        <taxon>Eukaryota</taxon>
        <taxon>Metazoa</taxon>
        <taxon>Ecdysozoa</taxon>
        <taxon>Arthropoda</taxon>
        <taxon>Chelicerata</taxon>
        <taxon>Arachnida</taxon>
        <taxon>Acari</taxon>
        <taxon>Acariformes</taxon>
        <taxon>Sarcoptiformes</taxon>
        <taxon>Astigmata</taxon>
        <taxon>Psoroptidia</taxon>
        <taxon>Analgoidea</taxon>
        <taxon>Pyroglyphidae</taxon>
        <taxon>Dermatophagoidinae</taxon>
        <taxon>Dermatophagoides</taxon>
    </lineage>
</organism>
<gene>
    <name evidence="1" type="ORF">DERP_012950</name>
</gene>
<evidence type="ECO:0000313" key="2">
    <source>
        <dbReference type="Proteomes" id="UP000887458"/>
    </source>
</evidence>
<sequence length="60" mass="7210">MAEFLSFYGWWYMMASMKKKCSLDGLPDGTLNNNNNNNREKFLERKKNCEKWISRLQLTD</sequence>
<keyword evidence="2" id="KW-1185">Reference proteome</keyword>
<dbReference type="EMBL" id="NJHN03000078">
    <property type="protein sequence ID" value="KAH9417204.1"/>
    <property type="molecule type" value="Genomic_DNA"/>
</dbReference>
<reference evidence="1 2" key="2">
    <citation type="journal article" date="2022" name="Mol. Biol. Evol.">
        <title>Comparative Genomics Reveals Insights into the Divergent Evolution of Astigmatic Mites and Household Pest Adaptations.</title>
        <authorList>
            <person name="Xiong Q."/>
            <person name="Wan A.T."/>
            <person name="Liu X."/>
            <person name="Fung C.S."/>
            <person name="Xiao X."/>
            <person name="Malainual N."/>
            <person name="Hou J."/>
            <person name="Wang L."/>
            <person name="Wang M."/>
            <person name="Yang K.Y."/>
            <person name="Cui Y."/>
            <person name="Leung E.L."/>
            <person name="Nong W."/>
            <person name="Shin S.K."/>
            <person name="Au S.W."/>
            <person name="Jeong K.Y."/>
            <person name="Chew F.T."/>
            <person name="Hui J.H."/>
            <person name="Leung T.F."/>
            <person name="Tungtrongchitr A."/>
            <person name="Zhong N."/>
            <person name="Liu Z."/>
            <person name="Tsui S.K."/>
        </authorList>
    </citation>
    <scope>NUCLEOTIDE SEQUENCE [LARGE SCALE GENOMIC DNA]</scope>
    <source>
        <strain evidence="1">Derp</strain>
    </source>
</reference>
<comment type="caution">
    <text evidence="1">The sequence shown here is derived from an EMBL/GenBank/DDBJ whole genome shotgun (WGS) entry which is preliminary data.</text>
</comment>
<dbReference type="Proteomes" id="UP000887458">
    <property type="component" value="Unassembled WGS sequence"/>
</dbReference>
<evidence type="ECO:0000313" key="1">
    <source>
        <dbReference type="EMBL" id="KAH9417204.1"/>
    </source>
</evidence>